<reference evidence="1 2" key="1">
    <citation type="submission" date="2024-02" db="EMBL/GenBank/DDBJ databases">
        <title>de novo genome assembly of Solanum bulbocastanum strain 11H21.</title>
        <authorList>
            <person name="Hosaka A.J."/>
        </authorList>
    </citation>
    <scope>NUCLEOTIDE SEQUENCE [LARGE SCALE GENOMIC DNA]</scope>
    <source>
        <tissue evidence="1">Young leaves</tissue>
    </source>
</reference>
<evidence type="ECO:0000313" key="2">
    <source>
        <dbReference type="Proteomes" id="UP001371456"/>
    </source>
</evidence>
<dbReference type="Proteomes" id="UP001371456">
    <property type="component" value="Unassembled WGS sequence"/>
</dbReference>
<dbReference type="EMBL" id="JBANQN010000002">
    <property type="protein sequence ID" value="KAK6796302.1"/>
    <property type="molecule type" value="Genomic_DNA"/>
</dbReference>
<keyword evidence="2" id="KW-1185">Reference proteome</keyword>
<protein>
    <submittedName>
        <fullName evidence="1">Uncharacterized protein</fullName>
    </submittedName>
</protein>
<sequence length="11" mass="1277">MVDCKEVLLQV</sequence>
<organism evidence="1 2">
    <name type="scientific">Solanum bulbocastanum</name>
    <name type="common">Wild potato</name>
    <dbReference type="NCBI Taxonomy" id="147425"/>
    <lineage>
        <taxon>Eukaryota</taxon>
        <taxon>Viridiplantae</taxon>
        <taxon>Streptophyta</taxon>
        <taxon>Embryophyta</taxon>
        <taxon>Tracheophyta</taxon>
        <taxon>Spermatophyta</taxon>
        <taxon>Magnoliopsida</taxon>
        <taxon>eudicotyledons</taxon>
        <taxon>Gunneridae</taxon>
        <taxon>Pentapetalae</taxon>
        <taxon>asterids</taxon>
        <taxon>lamiids</taxon>
        <taxon>Solanales</taxon>
        <taxon>Solanaceae</taxon>
        <taxon>Solanoideae</taxon>
        <taxon>Solaneae</taxon>
        <taxon>Solanum</taxon>
    </lineage>
</organism>
<comment type="caution">
    <text evidence="1">The sequence shown here is derived from an EMBL/GenBank/DDBJ whole genome shotgun (WGS) entry which is preliminary data.</text>
</comment>
<proteinExistence type="predicted"/>
<name>A0AAN8YL42_SOLBU</name>
<evidence type="ECO:0000313" key="1">
    <source>
        <dbReference type="EMBL" id="KAK6796302.1"/>
    </source>
</evidence>
<accession>A0AAN8YL42</accession>
<gene>
    <name evidence="1" type="ORF">RDI58_004003</name>
</gene>